<evidence type="ECO:0000256" key="2">
    <source>
        <dbReference type="ARBA" id="ARBA00004613"/>
    </source>
</evidence>
<evidence type="ECO:0000256" key="3">
    <source>
        <dbReference type="ARBA" id="ARBA00010701"/>
    </source>
</evidence>
<dbReference type="PRINTS" id="PR00821">
    <property type="entry name" value="TAGLIPASE"/>
</dbReference>
<evidence type="ECO:0000256" key="8">
    <source>
        <dbReference type="ARBA" id="ARBA00022852"/>
    </source>
</evidence>
<keyword evidence="10" id="KW-0443">Lipid metabolism</keyword>
<gene>
    <name evidence="17" type="primary">LOC107072049</name>
</gene>
<dbReference type="Gene3D" id="3.40.50.1820">
    <property type="entry name" value="alpha/beta hydrolase"/>
    <property type="match status" value="1"/>
</dbReference>
<evidence type="ECO:0000313" key="16">
    <source>
        <dbReference type="Proteomes" id="UP000694924"/>
    </source>
</evidence>
<dbReference type="SUPFAM" id="SSF53474">
    <property type="entry name" value="alpha/beta-Hydrolases"/>
    <property type="match status" value="1"/>
</dbReference>
<comment type="subcellular location">
    <subcellularLocation>
        <location evidence="2">Secreted</location>
    </subcellularLocation>
</comment>
<evidence type="ECO:0000256" key="10">
    <source>
        <dbReference type="ARBA" id="ARBA00023098"/>
    </source>
</evidence>
<keyword evidence="5" id="KW-0964">Secreted</keyword>
<evidence type="ECO:0000256" key="1">
    <source>
        <dbReference type="ARBA" id="ARBA00000111"/>
    </source>
</evidence>
<keyword evidence="16" id="KW-1185">Reference proteome</keyword>
<protein>
    <recommendedName>
        <fullName evidence="4">phospholipase A1</fullName>
        <ecNumber evidence="4">3.1.1.32</ecNumber>
    </recommendedName>
</protein>
<evidence type="ECO:0000256" key="14">
    <source>
        <dbReference type="SAM" id="SignalP"/>
    </source>
</evidence>
<keyword evidence="6" id="KW-0354">Hemolysis</keyword>
<organism evidence="16 17">
    <name type="scientific">Polistes dominula</name>
    <name type="common">European paper wasp</name>
    <name type="synonym">Vespa dominula</name>
    <dbReference type="NCBI Taxonomy" id="743375"/>
    <lineage>
        <taxon>Eukaryota</taxon>
        <taxon>Metazoa</taxon>
        <taxon>Ecdysozoa</taxon>
        <taxon>Arthropoda</taxon>
        <taxon>Hexapoda</taxon>
        <taxon>Insecta</taxon>
        <taxon>Pterygota</taxon>
        <taxon>Neoptera</taxon>
        <taxon>Endopterygota</taxon>
        <taxon>Hymenoptera</taxon>
        <taxon>Apocrita</taxon>
        <taxon>Aculeata</taxon>
        <taxon>Vespoidea</taxon>
        <taxon>Vespidae</taxon>
        <taxon>Polistinae</taxon>
        <taxon>Polistini</taxon>
        <taxon>Polistes</taxon>
    </lineage>
</organism>
<dbReference type="PRINTS" id="PR00825">
    <property type="entry name" value="DOLALLERGEN"/>
</dbReference>
<accession>A0ABM1J3S8</accession>
<dbReference type="Proteomes" id="UP000694924">
    <property type="component" value="Unplaced"/>
</dbReference>
<comment type="catalytic activity">
    <reaction evidence="1">
        <text>a 1,2-diacyl-sn-glycero-3-phosphocholine + H2O = a 2-acyl-sn-glycero-3-phosphocholine + a fatty acid + H(+)</text>
        <dbReference type="Rhea" id="RHEA:18689"/>
        <dbReference type="ChEBI" id="CHEBI:15377"/>
        <dbReference type="ChEBI" id="CHEBI:15378"/>
        <dbReference type="ChEBI" id="CHEBI:28868"/>
        <dbReference type="ChEBI" id="CHEBI:57643"/>
        <dbReference type="ChEBI" id="CHEBI:57875"/>
        <dbReference type="EC" id="3.1.1.32"/>
    </reaction>
</comment>
<keyword evidence="8" id="KW-0204">Cytolysis</keyword>
<dbReference type="InterPro" id="IPR033906">
    <property type="entry name" value="Lipase_N"/>
</dbReference>
<evidence type="ECO:0000256" key="9">
    <source>
        <dbReference type="ARBA" id="ARBA00022963"/>
    </source>
</evidence>
<dbReference type="InterPro" id="IPR000734">
    <property type="entry name" value="TAG_lipase"/>
</dbReference>
<proteinExistence type="inferred from homology"/>
<evidence type="ECO:0000256" key="7">
    <source>
        <dbReference type="ARBA" id="ARBA00022801"/>
    </source>
</evidence>
<comment type="function">
    <text evidence="12">Catalyzes the hydrolysis of phosphatidylcholine with phospholipase A1 activity. May act as an allergen and induce hemolytic activity.</text>
</comment>
<dbReference type="Pfam" id="PF00151">
    <property type="entry name" value="Lipase"/>
    <property type="match status" value="1"/>
</dbReference>
<dbReference type="InterPro" id="IPR029058">
    <property type="entry name" value="AB_hydrolase_fold"/>
</dbReference>
<dbReference type="InterPro" id="IPR002334">
    <property type="entry name" value="Allerg_PlipaseA1"/>
</dbReference>
<dbReference type="PANTHER" id="PTHR11610">
    <property type="entry name" value="LIPASE"/>
    <property type="match status" value="1"/>
</dbReference>
<sequence length="338" mass="38417">MNFKYLILFICFLGVLHNCYATDYSTLEKNVTLDRVVVFPDCTFDENDIFFFVYTRQRRDSIILTERNLTTFDLFKKTQITQKIVFITHGFLSSGDNKNFKAMAIALIDKDDFLVFSTDWRKGACNRGNIGRLAGYSTAVQNTRHVGRYIARFTRKLVQDYKVPMSNIRLIGHSLGAHTSGFAGKEVQNLKLGKYSEIIGLDPAGPSFRTKQCSDRLCETDAEYVQVFHTSAVLGKYSEIGTVDFYMNYGSHQPGCLLNPSCSHTKAVKYLTECIKRECCLIGRPWESNWSLGEPLSDCKRNTCVCVGLNAKTYPAKGKFYVQVEEKEPYCHNEGITL</sequence>
<reference evidence="17" key="1">
    <citation type="submission" date="2025-08" db="UniProtKB">
        <authorList>
            <consortium name="RefSeq"/>
        </authorList>
    </citation>
    <scope>IDENTIFICATION</scope>
    <source>
        <tissue evidence="17">Whole body</tissue>
    </source>
</reference>
<evidence type="ECO:0000256" key="13">
    <source>
        <dbReference type="RuleBase" id="RU004262"/>
    </source>
</evidence>
<dbReference type="GeneID" id="107072049"/>
<evidence type="ECO:0000313" key="17">
    <source>
        <dbReference type="RefSeq" id="XP_015187115.1"/>
    </source>
</evidence>
<feature type="signal peptide" evidence="14">
    <location>
        <begin position="1"/>
        <end position="21"/>
    </location>
</feature>
<evidence type="ECO:0000256" key="12">
    <source>
        <dbReference type="ARBA" id="ARBA00046143"/>
    </source>
</evidence>
<feature type="chain" id="PRO_5047315425" description="phospholipase A1" evidence="14">
    <location>
        <begin position="22"/>
        <end position="338"/>
    </location>
</feature>
<keyword evidence="11" id="KW-1015">Disulfide bond</keyword>
<name>A0ABM1J3S8_POLDO</name>
<evidence type="ECO:0000256" key="6">
    <source>
        <dbReference type="ARBA" id="ARBA00022735"/>
    </source>
</evidence>
<dbReference type="CDD" id="cd00707">
    <property type="entry name" value="Pancreat_lipase_like"/>
    <property type="match status" value="1"/>
</dbReference>
<feature type="domain" description="Lipase" evidence="15">
    <location>
        <begin position="40"/>
        <end position="330"/>
    </location>
</feature>
<keyword evidence="9" id="KW-0442">Lipid degradation</keyword>
<dbReference type="EC" id="3.1.1.32" evidence="4"/>
<keyword evidence="7" id="KW-0378">Hydrolase</keyword>
<evidence type="ECO:0000256" key="4">
    <source>
        <dbReference type="ARBA" id="ARBA00013179"/>
    </source>
</evidence>
<keyword evidence="14" id="KW-0732">Signal</keyword>
<dbReference type="InterPro" id="IPR013818">
    <property type="entry name" value="Lipase"/>
</dbReference>
<comment type="similarity">
    <text evidence="3 13">Belongs to the AB hydrolase superfamily. Lipase family.</text>
</comment>
<evidence type="ECO:0000256" key="11">
    <source>
        <dbReference type="ARBA" id="ARBA00023157"/>
    </source>
</evidence>
<evidence type="ECO:0000256" key="5">
    <source>
        <dbReference type="ARBA" id="ARBA00022525"/>
    </source>
</evidence>
<dbReference type="RefSeq" id="XP_015187115.1">
    <property type="nucleotide sequence ID" value="XM_015331629.1"/>
</dbReference>
<evidence type="ECO:0000259" key="15">
    <source>
        <dbReference type="Pfam" id="PF00151"/>
    </source>
</evidence>
<dbReference type="PANTHER" id="PTHR11610:SF173">
    <property type="entry name" value="LIPASE DOMAIN-CONTAINING PROTEIN-RELATED"/>
    <property type="match status" value="1"/>
</dbReference>